<protein>
    <submittedName>
        <fullName evidence="1">Uncharacterized protein</fullName>
    </submittedName>
</protein>
<dbReference type="EMBL" id="CADCVD010000017">
    <property type="protein sequence ID" value="CAA9426692.1"/>
    <property type="molecule type" value="Genomic_DNA"/>
</dbReference>
<proteinExistence type="predicted"/>
<organism evidence="1">
    <name type="scientific">uncultured Rubrobacteraceae bacterium</name>
    <dbReference type="NCBI Taxonomy" id="349277"/>
    <lineage>
        <taxon>Bacteria</taxon>
        <taxon>Bacillati</taxon>
        <taxon>Actinomycetota</taxon>
        <taxon>Rubrobacteria</taxon>
        <taxon>Rubrobacterales</taxon>
        <taxon>Rubrobacteraceae</taxon>
        <taxon>environmental samples</taxon>
    </lineage>
</organism>
<dbReference type="AlphaFoldDB" id="A0A6J4Q314"/>
<reference evidence="1" key="1">
    <citation type="submission" date="2020-02" db="EMBL/GenBank/DDBJ databases">
        <authorList>
            <person name="Meier V. D."/>
        </authorList>
    </citation>
    <scope>NUCLEOTIDE SEQUENCE</scope>
    <source>
        <strain evidence="1">AVDCRST_MAG37</strain>
    </source>
</reference>
<sequence>MSRGLGSVQRRIVAVLGGVPDEELKRGLPPSQVRALVRPVDKSNFRRAIKSLVGRELVEVDHELGRLVLTFWGAVWARHKGLGKVPDPLEEAREHRRKLDAAMAALREHHEAQRSVYREVEALWNPPECSAERYRHPGPNQLRVISALVRYAEDPQMGLPKGALWRIVQGPSEKANTLRAIRTLLRRGTLQRSKDGGKRVRLTYWRTAAWLWGYAADVVKPPLNDAKAEAVLENFGESKGCRVTGTPHGGRKYFQSGSK</sequence>
<gene>
    <name evidence="1" type="ORF">AVDCRST_MAG37-317</name>
</gene>
<accession>A0A6J4Q314</accession>
<evidence type="ECO:0000313" key="1">
    <source>
        <dbReference type="EMBL" id="CAA9426692.1"/>
    </source>
</evidence>
<name>A0A6J4Q314_9ACTN</name>